<evidence type="ECO:0000259" key="3">
    <source>
        <dbReference type="PROSITE" id="PS50118"/>
    </source>
</evidence>
<feature type="compositionally biased region" description="Acidic residues" evidence="2">
    <location>
        <begin position="190"/>
        <end position="202"/>
    </location>
</feature>
<organism evidence="4 5">
    <name type="scientific">Kalanchoe fedtschenkoi</name>
    <name type="common">Lavender scallops</name>
    <name type="synonym">South American air plant</name>
    <dbReference type="NCBI Taxonomy" id="63787"/>
    <lineage>
        <taxon>Eukaryota</taxon>
        <taxon>Viridiplantae</taxon>
        <taxon>Streptophyta</taxon>
        <taxon>Embryophyta</taxon>
        <taxon>Tracheophyta</taxon>
        <taxon>Spermatophyta</taxon>
        <taxon>Magnoliopsida</taxon>
        <taxon>eudicotyledons</taxon>
        <taxon>Gunneridae</taxon>
        <taxon>Pentapetalae</taxon>
        <taxon>Saxifragales</taxon>
        <taxon>Crassulaceae</taxon>
        <taxon>Kalanchoe</taxon>
    </lineage>
</organism>
<dbReference type="SUPFAM" id="SSF47095">
    <property type="entry name" value="HMG-box"/>
    <property type="match status" value="1"/>
</dbReference>
<dbReference type="GO" id="GO:0003677">
    <property type="term" value="F:DNA binding"/>
    <property type="evidence" value="ECO:0007669"/>
    <property type="project" value="UniProtKB-UniRule"/>
</dbReference>
<name>A0A7N0TZC2_KALFE</name>
<accession>A0A7N0TZC2</accession>
<keyword evidence="5" id="KW-1185">Reference proteome</keyword>
<proteinExistence type="predicted"/>
<dbReference type="OMA" id="SAFIRCE"/>
<evidence type="ECO:0000256" key="1">
    <source>
        <dbReference type="PROSITE-ProRule" id="PRU00267"/>
    </source>
</evidence>
<protein>
    <recommendedName>
        <fullName evidence="3">HMG box domain-containing protein</fullName>
    </recommendedName>
</protein>
<dbReference type="SMART" id="SM00398">
    <property type="entry name" value="HMG"/>
    <property type="match status" value="1"/>
</dbReference>
<reference evidence="4" key="1">
    <citation type="submission" date="2021-01" db="UniProtKB">
        <authorList>
            <consortium name="EnsemblPlants"/>
        </authorList>
    </citation>
    <scope>IDENTIFICATION</scope>
</reference>
<feature type="domain" description="HMG box" evidence="3">
    <location>
        <begin position="108"/>
        <end position="177"/>
    </location>
</feature>
<dbReference type="EnsemblPlants" id="Kaladp0048s0840.1.v1.1">
    <property type="protein sequence ID" value="Kaladp0048s0840.1.v1.1"/>
    <property type="gene ID" value="Kaladp0048s0840.v1.1"/>
</dbReference>
<feature type="region of interest" description="Disordered" evidence="2">
    <location>
        <begin position="75"/>
        <end position="112"/>
    </location>
</feature>
<feature type="region of interest" description="Disordered" evidence="2">
    <location>
        <begin position="129"/>
        <end position="157"/>
    </location>
</feature>
<keyword evidence="1" id="KW-0539">Nucleus</keyword>
<dbReference type="InterPro" id="IPR036910">
    <property type="entry name" value="HMG_box_dom_sf"/>
</dbReference>
<feature type="compositionally biased region" description="Basic and acidic residues" evidence="2">
    <location>
        <begin position="139"/>
        <end position="157"/>
    </location>
</feature>
<feature type="region of interest" description="Disordered" evidence="2">
    <location>
        <begin position="170"/>
        <end position="202"/>
    </location>
</feature>
<dbReference type="Gramene" id="Kaladp0048s0840.1.v1.1">
    <property type="protein sequence ID" value="Kaladp0048s0840.1.v1.1"/>
    <property type="gene ID" value="Kaladp0048s0840.v1.1"/>
</dbReference>
<evidence type="ECO:0000313" key="4">
    <source>
        <dbReference type="EnsemblPlants" id="Kaladp0048s0840.1.v1.1"/>
    </source>
</evidence>
<evidence type="ECO:0000256" key="2">
    <source>
        <dbReference type="SAM" id="MobiDB-lite"/>
    </source>
</evidence>
<feature type="DNA-binding region" description="HMG box" evidence="1">
    <location>
        <begin position="108"/>
        <end position="177"/>
    </location>
</feature>
<dbReference type="GO" id="GO:0005634">
    <property type="term" value="C:nucleus"/>
    <property type="evidence" value="ECO:0007669"/>
    <property type="project" value="UniProtKB-UniRule"/>
</dbReference>
<dbReference type="Pfam" id="PF00505">
    <property type="entry name" value="HMG_box"/>
    <property type="match status" value="1"/>
</dbReference>
<dbReference type="Gene3D" id="1.10.30.10">
    <property type="entry name" value="High mobility group box domain"/>
    <property type="match status" value="1"/>
</dbReference>
<dbReference type="InterPro" id="IPR009071">
    <property type="entry name" value="HMG_box_dom"/>
</dbReference>
<feature type="region of interest" description="Disordered" evidence="2">
    <location>
        <begin position="1"/>
        <end position="34"/>
    </location>
</feature>
<sequence>MTAKGASKSNPTKVRKRVEAVESSASLKRAKDGSAFAKCEECNKSIPAGLIDMHSCSLEAKIKMTLETQVVEITETKKKPAEKKKAKATKGEAKPSKKVKKDKDPNMPKRPPTAFFIFMDEFRKTYKEANPDNKSVSEVAKKGGEEWKSKTDEEKKQYVDKAKELKAEYERAMENYNAGKQEDEAGSDKETDEVEELQDDSD</sequence>
<dbReference type="CDD" id="cd22005">
    <property type="entry name" value="HMG-box_AtHMGB1-like"/>
    <property type="match status" value="1"/>
</dbReference>
<dbReference type="AlphaFoldDB" id="A0A7N0TZC2"/>
<keyword evidence="1" id="KW-0238">DNA-binding</keyword>
<dbReference type="GO" id="GO:0010197">
    <property type="term" value="P:polar nucleus fusion"/>
    <property type="evidence" value="ECO:0007669"/>
    <property type="project" value="TreeGrafter"/>
</dbReference>
<feature type="compositionally biased region" description="Basic and acidic residues" evidence="2">
    <location>
        <begin position="180"/>
        <end position="189"/>
    </location>
</feature>
<dbReference type="PANTHER" id="PTHR47658">
    <property type="entry name" value="HIGH MOBILITY GROUP B PROTEIN 12-RELATED"/>
    <property type="match status" value="1"/>
</dbReference>
<dbReference type="Proteomes" id="UP000594263">
    <property type="component" value="Unplaced"/>
</dbReference>
<dbReference type="PROSITE" id="PS50118">
    <property type="entry name" value="HMG_BOX_2"/>
    <property type="match status" value="1"/>
</dbReference>
<dbReference type="PANTHER" id="PTHR47658:SF1">
    <property type="entry name" value="MEIOSIS INITIATOR PROTEIN"/>
    <property type="match status" value="1"/>
</dbReference>
<feature type="compositionally biased region" description="Basic and acidic residues" evidence="2">
    <location>
        <begin position="89"/>
        <end position="107"/>
    </location>
</feature>
<evidence type="ECO:0000313" key="5">
    <source>
        <dbReference type="Proteomes" id="UP000594263"/>
    </source>
</evidence>